<protein>
    <submittedName>
        <fullName evidence="11">Cache domain-containing protein</fullName>
    </submittedName>
</protein>
<dbReference type="Pfam" id="PF00015">
    <property type="entry name" value="MCPsignal"/>
    <property type="match status" value="1"/>
</dbReference>
<dbReference type="InterPro" id="IPR004090">
    <property type="entry name" value="Chemotax_Me-accpt_rcpt"/>
</dbReference>
<dbReference type="EMBL" id="JABCSC020000004">
    <property type="protein sequence ID" value="NSL56494.1"/>
    <property type="molecule type" value="Genomic_DNA"/>
</dbReference>
<feature type="domain" description="Methyl-accepting transducer" evidence="10">
    <location>
        <begin position="266"/>
        <end position="502"/>
    </location>
</feature>
<keyword evidence="12" id="KW-1185">Reference proteome</keyword>
<dbReference type="SUPFAM" id="SSF58104">
    <property type="entry name" value="Methyl-accepting chemotaxis protein (MCP) signaling domain"/>
    <property type="match status" value="1"/>
</dbReference>
<organism evidence="11 12">
    <name type="scientific">Uliginosibacterium aquaticum</name>
    <dbReference type="NCBI Taxonomy" id="2731212"/>
    <lineage>
        <taxon>Bacteria</taxon>
        <taxon>Pseudomonadati</taxon>
        <taxon>Pseudomonadota</taxon>
        <taxon>Betaproteobacteria</taxon>
        <taxon>Rhodocyclales</taxon>
        <taxon>Zoogloeaceae</taxon>
        <taxon>Uliginosibacterium</taxon>
    </lineage>
</organism>
<evidence type="ECO:0000313" key="12">
    <source>
        <dbReference type="Proteomes" id="UP000778523"/>
    </source>
</evidence>
<feature type="transmembrane region" description="Helical" evidence="9">
    <location>
        <begin position="7"/>
        <end position="27"/>
    </location>
</feature>
<evidence type="ECO:0000259" key="10">
    <source>
        <dbReference type="PROSITE" id="PS50111"/>
    </source>
</evidence>
<evidence type="ECO:0000313" key="11">
    <source>
        <dbReference type="EMBL" id="NSL56494.1"/>
    </source>
</evidence>
<dbReference type="PANTHER" id="PTHR32089:SF112">
    <property type="entry name" value="LYSOZYME-LIKE PROTEIN-RELATED"/>
    <property type="match status" value="1"/>
</dbReference>
<evidence type="ECO:0000256" key="1">
    <source>
        <dbReference type="ARBA" id="ARBA00004651"/>
    </source>
</evidence>
<keyword evidence="5 9" id="KW-0472">Membrane</keyword>
<evidence type="ECO:0000256" key="2">
    <source>
        <dbReference type="ARBA" id="ARBA00022475"/>
    </source>
</evidence>
<dbReference type="PANTHER" id="PTHR32089">
    <property type="entry name" value="METHYL-ACCEPTING CHEMOTAXIS PROTEIN MCPB"/>
    <property type="match status" value="1"/>
</dbReference>
<dbReference type="CDD" id="cd11386">
    <property type="entry name" value="MCP_signal"/>
    <property type="match status" value="1"/>
</dbReference>
<evidence type="ECO:0000256" key="7">
    <source>
        <dbReference type="ARBA" id="ARBA00029447"/>
    </source>
</evidence>
<dbReference type="PROSITE" id="PS50111">
    <property type="entry name" value="CHEMOTAXIS_TRANSDUC_2"/>
    <property type="match status" value="1"/>
</dbReference>
<gene>
    <name evidence="11" type="ORF">HJ583_015785</name>
</gene>
<dbReference type="SMART" id="SM00283">
    <property type="entry name" value="MA"/>
    <property type="match status" value="1"/>
</dbReference>
<keyword evidence="2" id="KW-1003">Cell membrane</keyword>
<comment type="subcellular location">
    <subcellularLocation>
        <location evidence="1">Cell membrane</location>
        <topology evidence="1">Multi-pass membrane protein</topology>
    </subcellularLocation>
</comment>
<comment type="similarity">
    <text evidence="7">Belongs to the methyl-accepting chemotaxis (MCP) protein family.</text>
</comment>
<proteinExistence type="inferred from homology"/>
<reference evidence="11 12" key="1">
    <citation type="submission" date="2020-06" db="EMBL/GenBank/DDBJ databases">
        <title>Draft genome of Uliginosibacterium sp. IMCC34675.</title>
        <authorList>
            <person name="Song J."/>
        </authorList>
    </citation>
    <scope>NUCLEOTIDE SEQUENCE [LARGE SCALE GENOMIC DNA]</scope>
    <source>
        <strain evidence="11 12">IMCC34675</strain>
    </source>
</reference>
<sequence length="538" mass="57069">MKLSTRLIVMIAMGAVGLLLVGSFGLYSLRASMQAERHAQIENLLKMSIGLFEHLHAQETSGKLSRQEAQARAAEALAGLRNENNYLFARNAEDVFVAHVNPARLGKMDKGAKMADGRHVVEVYREALAKQGKIAFADIPTAKPGAKPEDLLNKLNGVTVFEPWGWTVGTGFFTDDIDATFLSYALRMLLVSTLILAASIGFAIYSSRRIYAQLGGDPAYAAEMVNHMAAGELNLSLGSPPPGSLIASLASMCESLKAMISQIQAQSSALARTAGEIDRTMSEISEAATDSAEATASTAASVEEMTVSVGMIADSAHETEGHSSHTAELASSGEGQIAGAASEFQKVAQQIDSATHQIGKLDEQSRQIGGIANEIQEIAEQTNLLALNAAIEAARAGEQGRGFAVVADEVRKLAERTARATQEINRTIIAIQAEISAVVSSMQAAGPQVTQSVSRAEEAACSLREISSSTRSTLDKIHDVAHATAEQNAASTNIATQVERIATMLEEAERSVRGASESVSSLSVMARDINVALERFRV</sequence>
<dbReference type="RefSeq" id="WP_170022819.1">
    <property type="nucleotide sequence ID" value="NZ_JABCSC020000004.1"/>
</dbReference>
<dbReference type="PRINTS" id="PR00260">
    <property type="entry name" value="CHEMTRNSDUCR"/>
</dbReference>
<name>A0ABX2II47_9RHOO</name>
<keyword evidence="4 9" id="KW-1133">Transmembrane helix</keyword>
<accession>A0ABX2II47</accession>
<evidence type="ECO:0000256" key="6">
    <source>
        <dbReference type="ARBA" id="ARBA00023224"/>
    </source>
</evidence>
<dbReference type="Proteomes" id="UP000778523">
    <property type="component" value="Unassembled WGS sequence"/>
</dbReference>
<dbReference type="Gene3D" id="3.30.450.20">
    <property type="entry name" value="PAS domain"/>
    <property type="match status" value="1"/>
</dbReference>
<evidence type="ECO:0000256" key="5">
    <source>
        <dbReference type="ARBA" id="ARBA00023136"/>
    </source>
</evidence>
<feature type="transmembrane region" description="Helical" evidence="9">
    <location>
        <begin position="184"/>
        <end position="205"/>
    </location>
</feature>
<evidence type="ECO:0000256" key="8">
    <source>
        <dbReference type="PROSITE-ProRule" id="PRU00284"/>
    </source>
</evidence>
<evidence type="ECO:0000256" key="3">
    <source>
        <dbReference type="ARBA" id="ARBA00022692"/>
    </source>
</evidence>
<evidence type="ECO:0000256" key="4">
    <source>
        <dbReference type="ARBA" id="ARBA00022989"/>
    </source>
</evidence>
<dbReference type="Gene3D" id="1.10.287.950">
    <property type="entry name" value="Methyl-accepting chemotaxis protein"/>
    <property type="match status" value="1"/>
</dbReference>
<comment type="caution">
    <text evidence="11">The sequence shown here is derived from an EMBL/GenBank/DDBJ whole genome shotgun (WGS) entry which is preliminary data.</text>
</comment>
<dbReference type="Pfam" id="PF17200">
    <property type="entry name" value="sCache_2"/>
    <property type="match status" value="1"/>
</dbReference>
<dbReference type="SMART" id="SM01049">
    <property type="entry name" value="Cache_2"/>
    <property type="match status" value="1"/>
</dbReference>
<evidence type="ECO:0000256" key="9">
    <source>
        <dbReference type="SAM" id="Phobius"/>
    </source>
</evidence>
<dbReference type="InterPro" id="IPR004089">
    <property type="entry name" value="MCPsignal_dom"/>
</dbReference>
<keyword evidence="6 8" id="KW-0807">Transducer</keyword>
<keyword evidence="3 9" id="KW-0812">Transmembrane</keyword>
<dbReference type="InterPro" id="IPR033480">
    <property type="entry name" value="sCache_2"/>
</dbReference>